<sequence>MSSPNNTIQISNSQSVVVLNNHATVKLNGMNYPAWKVQLNALLVGYDLSGFVDGELTCPAPNHHDFIYWRRHDQLILHAIISSVDQNVITLLGNVKTSKQAWDILNKRYASKTHARIMHLKERLTRYTKGSRSMTKYLHGIKSLADELAIINSPLDDVDLVIHTINGLGDEYKEVSAAIRTRENPIGFEELHDLLSDAENYHKRDDNTNDLQLVATAHATQKRKHTYNKKSSP</sequence>
<dbReference type="Proteomes" id="UP000075243">
    <property type="component" value="Unassembled WGS sequence"/>
</dbReference>
<evidence type="ECO:0000313" key="1">
    <source>
        <dbReference type="EMBL" id="KYP46588.1"/>
    </source>
</evidence>
<reference evidence="1" key="1">
    <citation type="journal article" date="2012" name="Nat. Biotechnol.">
        <title>Draft genome sequence of pigeonpea (Cajanus cajan), an orphan legume crop of resource-poor farmers.</title>
        <authorList>
            <person name="Varshney R.K."/>
            <person name="Chen W."/>
            <person name="Li Y."/>
            <person name="Bharti A.K."/>
            <person name="Saxena R.K."/>
            <person name="Schlueter J.A."/>
            <person name="Donoghue M.T."/>
            <person name="Azam S."/>
            <person name="Fan G."/>
            <person name="Whaley A.M."/>
            <person name="Farmer A.D."/>
            <person name="Sheridan J."/>
            <person name="Iwata A."/>
            <person name="Tuteja R."/>
            <person name="Penmetsa R.V."/>
            <person name="Wu W."/>
            <person name="Upadhyaya H.D."/>
            <person name="Yang S.P."/>
            <person name="Shah T."/>
            <person name="Saxena K.B."/>
            <person name="Michael T."/>
            <person name="McCombie W.R."/>
            <person name="Yang B."/>
            <person name="Zhang G."/>
            <person name="Yang H."/>
            <person name="Wang J."/>
            <person name="Spillane C."/>
            <person name="Cook D.R."/>
            <person name="May G.D."/>
            <person name="Xu X."/>
            <person name="Jackson S.A."/>
        </authorList>
    </citation>
    <scope>NUCLEOTIDE SEQUENCE [LARGE SCALE GENOMIC DNA]</scope>
</reference>
<dbReference type="PANTHER" id="PTHR47481">
    <property type="match status" value="1"/>
</dbReference>
<name>A0A151RVK9_CAJCA</name>
<protein>
    <recommendedName>
        <fullName evidence="3">Retrovirus-related Pol polyprotein from transposon TNT 1-94</fullName>
    </recommendedName>
</protein>
<gene>
    <name evidence="1" type="ORF">KK1_031818</name>
</gene>
<accession>A0A151RVK9</accession>
<dbReference type="Gramene" id="C.cajan_31847.t">
    <property type="protein sequence ID" value="C.cajan_31847.t.cds1"/>
    <property type="gene ID" value="C.cajan_31847"/>
</dbReference>
<organism evidence="1 2">
    <name type="scientific">Cajanus cajan</name>
    <name type="common">Pigeon pea</name>
    <name type="synonym">Cajanus indicus</name>
    <dbReference type="NCBI Taxonomy" id="3821"/>
    <lineage>
        <taxon>Eukaryota</taxon>
        <taxon>Viridiplantae</taxon>
        <taxon>Streptophyta</taxon>
        <taxon>Embryophyta</taxon>
        <taxon>Tracheophyta</taxon>
        <taxon>Spermatophyta</taxon>
        <taxon>Magnoliopsida</taxon>
        <taxon>eudicotyledons</taxon>
        <taxon>Gunneridae</taxon>
        <taxon>Pentapetalae</taxon>
        <taxon>rosids</taxon>
        <taxon>fabids</taxon>
        <taxon>Fabales</taxon>
        <taxon>Fabaceae</taxon>
        <taxon>Papilionoideae</taxon>
        <taxon>50 kb inversion clade</taxon>
        <taxon>NPAAA clade</taxon>
        <taxon>indigoferoid/millettioid clade</taxon>
        <taxon>Phaseoleae</taxon>
        <taxon>Cajanus</taxon>
    </lineage>
</organism>
<evidence type="ECO:0000313" key="2">
    <source>
        <dbReference type="Proteomes" id="UP000075243"/>
    </source>
</evidence>
<dbReference type="Pfam" id="PF14223">
    <property type="entry name" value="Retrotran_gag_2"/>
    <property type="match status" value="1"/>
</dbReference>
<proteinExistence type="predicted"/>
<dbReference type="OMA" id="KTHARIM"/>
<dbReference type="PANTHER" id="PTHR47481:SF34">
    <property type="entry name" value="CCHC-TYPE DOMAIN-CONTAINING PROTEIN"/>
    <property type="match status" value="1"/>
</dbReference>
<keyword evidence="2" id="KW-1185">Reference proteome</keyword>
<evidence type="ECO:0008006" key="3">
    <source>
        <dbReference type="Google" id="ProtNLM"/>
    </source>
</evidence>
<dbReference type="AlphaFoldDB" id="A0A151RVK9"/>
<dbReference type="EMBL" id="KQ483553">
    <property type="protein sequence ID" value="KYP46588.1"/>
    <property type="molecule type" value="Genomic_DNA"/>
</dbReference>